<feature type="transmembrane region" description="Helical" evidence="2">
    <location>
        <begin position="129"/>
        <end position="147"/>
    </location>
</feature>
<organism evidence="3 4">
    <name type="scientific">Amycolatopsis taiwanensis</name>
    <dbReference type="NCBI Taxonomy" id="342230"/>
    <lineage>
        <taxon>Bacteria</taxon>
        <taxon>Bacillati</taxon>
        <taxon>Actinomycetota</taxon>
        <taxon>Actinomycetes</taxon>
        <taxon>Pseudonocardiales</taxon>
        <taxon>Pseudonocardiaceae</taxon>
        <taxon>Amycolatopsis</taxon>
    </lineage>
</organism>
<keyword evidence="2" id="KW-1133">Transmembrane helix</keyword>
<dbReference type="Pfam" id="PF10067">
    <property type="entry name" value="DUF2306"/>
    <property type="match status" value="1"/>
</dbReference>
<dbReference type="EMBL" id="BSTI01000001">
    <property type="protein sequence ID" value="GLY63991.1"/>
    <property type="molecule type" value="Genomic_DNA"/>
</dbReference>
<evidence type="ECO:0008006" key="5">
    <source>
        <dbReference type="Google" id="ProtNLM"/>
    </source>
</evidence>
<name>A0A9W6QWK8_9PSEU</name>
<sequence length="262" mass="29218">MTSTTNLPRTPTPRREETWWRRPWMAPLALVVVAFLGFSVPPYLTFDPSQSRLAPPPGNGLYYPLLVAHVLFGTIAMTTACFQIWPAFRARHRRGHRITGRIYVFAGALPAGVLGLYIGWYTAGGPSVRVANLVGSALWLSVTITGLRMAQQRRYRDHRKWMSRSFALAMSIVLSRVINVVATIVLMPQLDTTFQGSKELMTYSSASIGVWLSPFALWVLADWLLERPRRPGAQPLRPPVRSPGSARSNFSTSVTDVPRRGA</sequence>
<dbReference type="AlphaFoldDB" id="A0A9W6QWK8"/>
<keyword evidence="2" id="KW-0472">Membrane</keyword>
<evidence type="ECO:0000313" key="4">
    <source>
        <dbReference type="Proteomes" id="UP001165136"/>
    </source>
</evidence>
<evidence type="ECO:0000256" key="2">
    <source>
        <dbReference type="SAM" id="Phobius"/>
    </source>
</evidence>
<feature type="compositionally biased region" description="Polar residues" evidence="1">
    <location>
        <begin position="245"/>
        <end position="255"/>
    </location>
</feature>
<reference evidence="3" key="1">
    <citation type="submission" date="2023-03" db="EMBL/GenBank/DDBJ databases">
        <title>Amycolatopsis taiwanensis NBRC 103393.</title>
        <authorList>
            <person name="Ichikawa N."/>
            <person name="Sato H."/>
            <person name="Tonouchi N."/>
        </authorList>
    </citation>
    <scope>NUCLEOTIDE SEQUENCE</scope>
    <source>
        <strain evidence="3">NBRC 103393</strain>
    </source>
</reference>
<comment type="caution">
    <text evidence="3">The sequence shown here is derived from an EMBL/GenBank/DDBJ whole genome shotgun (WGS) entry which is preliminary data.</text>
</comment>
<feature type="region of interest" description="Disordered" evidence="1">
    <location>
        <begin position="231"/>
        <end position="262"/>
    </location>
</feature>
<proteinExistence type="predicted"/>
<accession>A0A9W6QWK8</accession>
<dbReference type="RefSeq" id="WP_285485772.1">
    <property type="nucleotide sequence ID" value="NZ_BSTI01000001.1"/>
</dbReference>
<keyword evidence="4" id="KW-1185">Reference proteome</keyword>
<feature type="transmembrane region" description="Helical" evidence="2">
    <location>
        <begin position="102"/>
        <end position="123"/>
    </location>
</feature>
<protein>
    <recommendedName>
        <fullName evidence="5">DUF2306 domain-containing protein</fullName>
    </recommendedName>
</protein>
<gene>
    <name evidence="3" type="ORF">Atai01_06100</name>
</gene>
<keyword evidence="2" id="KW-0812">Transmembrane</keyword>
<dbReference type="InterPro" id="IPR018750">
    <property type="entry name" value="DUF2306_membrane"/>
</dbReference>
<dbReference type="Proteomes" id="UP001165136">
    <property type="component" value="Unassembled WGS sequence"/>
</dbReference>
<feature type="transmembrane region" description="Helical" evidence="2">
    <location>
        <begin position="61"/>
        <end position="82"/>
    </location>
</feature>
<evidence type="ECO:0000313" key="3">
    <source>
        <dbReference type="EMBL" id="GLY63991.1"/>
    </source>
</evidence>
<feature type="transmembrane region" description="Helical" evidence="2">
    <location>
        <begin position="167"/>
        <end position="188"/>
    </location>
</feature>
<feature type="transmembrane region" description="Helical" evidence="2">
    <location>
        <begin position="24"/>
        <end position="41"/>
    </location>
</feature>
<feature type="transmembrane region" description="Helical" evidence="2">
    <location>
        <begin position="200"/>
        <end position="221"/>
    </location>
</feature>
<evidence type="ECO:0000256" key="1">
    <source>
        <dbReference type="SAM" id="MobiDB-lite"/>
    </source>
</evidence>